<proteinExistence type="inferred from homology"/>
<evidence type="ECO:0000256" key="1">
    <source>
        <dbReference type="ARBA" id="ARBA00004141"/>
    </source>
</evidence>
<name>A0A8J6GW91_MICOH</name>
<feature type="transmembrane region" description="Helical" evidence="7">
    <location>
        <begin position="628"/>
        <end position="650"/>
    </location>
</feature>
<dbReference type="Gene3D" id="1.20.1730.10">
    <property type="entry name" value="Sodium/glucose cotransporter"/>
    <property type="match status" value="2"/>
</dbReference>
<evidence type="ECO:0000313" key="8">
    <source>
        <dbReference type="EMBL" id="KAH0518189.1"/>
    </source>
</evidence>
<feature type="transmembrane region" description="Helical" evidence="7">
    <location>
        <begin position="272"/>
        <end position="290"/>
    </location>
</feature>
<keyword evidence="3 7" id="KW-0812">Transmembrane</keyword>
<dbReference type="Pfam" id="PF00474">
    <property type="entry name" value="SSF"/>
    <property type="match status" value="3"/>
</dbReference>
<feature type="transmembrane region" description="Helical" evidence="7">
    <location>
        <begin position="139"/>
        <end position="169"/>
    </location>
</feature>
<organism evidence="8 9">
    <name type="scientific">Microtus ochrogaster</name>
    <name type="common">Prairie vole</name>
    <dbReference type="NCBI Taxonomy" id="79684"/>
    <lineage>
        <taxon>Eukaryota</taxon>
        <taxon>Metazoa</taxon>
        <taxon>Chordata</taxon>
        <taxon>Craniata</taxon>
        <taxon>Vertebrata</taxon>
        <taxon>Euteleostomi</taxon>
        <taxon>Mammalia</taxon>
        <taxon>Eutheria</taxon>
        <taxon>Euarchontoglires</taxon>
        <taxon>Glires</taxon>
        <taxon>Rodentia</taxon>
        <taxon>Myomorpha</taxon>
        <taxon>Muroidea</taxon>
        <taxon>Cricetidae</taxon>
        <taxon>Arvicolinae</taxon>
        <taxon>Microtus</taxon>
    </lineage>
</organism>
<dbReference type="GO" id="GO:0005886">
    <property type="term" value="C:plasma membrane"/>
    <property type="evidence" value="ECO:0007669"/>
    <property type="project" value="TreeGrafter"/>
</dbReference>
<sequence length="762" mass="84115">MESTLSPATQTEEPPAMSQRIQNAADISVIVIYFIIVLAVGLWAMVKSNRGTVGGFFLAGRDVAWWPMGASLFASNIGSNHFVGLAGTGAASGIATAAVEWNALLMVLVLGWVFVPIYIKAGVMTMPEYLRKRFGGQRLQISISVLSLFIMVAIQISSSIFSGAIFIQIALGLDLYLAIFILLFITAVYTVAGGLASVIYTDTIQAFIMLVGSLILMGFAFAEVGGYESFTEKYMNAIPSVVEGDNLTISPECYTPQPDSFHIFRDPITGDIPWPGLIFGMSILAIWYWCADQVIVQRCLCGKNMSHVKAACILCGYLKLLPMFLMVMPGMISRILYTGKPWMHASSSSTFDVIVQRCLCGKNMSHVKAACILCGYLKLLPMFLMVMPGMISRILYTGKPWMHASSSSTFDVSAREATSVRHYRKFWAEQGVMRPMVSNSKFNKVACVVPSECVKQCGTEVGCTNYAYPMLVLELMPDGLRGLMLSVMLASLMSSLTSIFNSASTLFTMDLYTKMRKKASERELLIAGRLFAIVLIVISILWVPLVQASQNGQLFHYMSSFSSYIGPPIGAVFMLGILYKRVNEQGAFWGLMVGFVIGLTRMIAEFAYGTGSCLAPSNCPEIICGVHYMYFAIIVFFVTILVILAISFLTKPIPDVHLYRLCWSLWKNTEERIDLDADEESHEEVGGALEEDDPEQPRGCLKRACSLFCGLQNTGPKLSKEEEEALRKKFTDTSEKPLWRNVVKVNAIVLLTVTVFVHAYFA</sequence>
<accession>A0A8J6GW91</accession>
<gene>
    <name evidence="8" type="ORF">LTLLF_117490</name>
</gene>
<dbReference type="NCBIfam" id="TIGR00813">
    <property type="entry name" value="sss"/>
    <property type="match status" value="1"/>
</dbReference>
<feature type="transmembrane region" description="Helical" evidence="7">
    <location>
        <begin position="207"/>
        <end position="227"/>
    </location>
</feature>
<feature type="transmembrane region" description="Helical" evidence="7">
    <location>
        <begin position="175"/>
        <end position="200"/>
    </location>
</feature>
<dbReference type="PANTHER" id="PTHR11819:SF130">
    <property type="entry name" value="SOLUTE CARRIER FAMILY 5 MEMBER 4B"/>
    <property type="match status" value="1"/>
</dbReference>
<evidence type="ECO:0000256" key="3">
    <source>
        <dbReference type="ARBA" id="ARBA00022692"/>
    </source>
</evidence>
<keyword evidence="5 7" id="KW-0472">Membrane</keyword>
<dbReference type="PROSITE" id="PS00457">
    <property type="entry name" value="NA_SOLUT_SYMP_2"/>
    <property type="match status" value="1"/>
</dbReference>
<reference evidence="8" key="1">
    <citation type="submission" date="2020-03" db="EMBL/GenBank/DDBJ databases">
        <title>Studies in the Genomics of Life Span.</title>
        <authorList>
            <person name="Glass D."/>
        </authorList>
    </citation>
    <scope>NUCLEOTIDE SEQUENCE</scope>
    <source>
        <strain evidence="8">LTLLF</strain>
        <tissue evidence="8">Muscle</tissue>
    </source>
</reference>
<evidence type="ECO:0000256" key="5">
    <source>
        <dbReference type="ARBA" id="ARBA00023136"/>
    </source>
</evidence>
<feature type="transmembrane region" description="Helical" evidence="7">
    <location>
        <begin position="524"/>
        <end position="545"/>
    </location>
</feature>
<comment type="caution">
    <text evidence="8">The sequence shown here is derived from an EMBL/GenBank/DDBJ whole genome shotgun (WGS) entry which is preliminary data.</text>
</comment>
<evidence type="ECO:0000256" key="2">
    <source>
        <dbReference type="ARBA" id="ARBA00006434"/>
    </source>
</evidence>
<dbReference type="PANTHER" id="PTHR11819">
    <property type="entry name" value="SOLUTE CARRIER FAMILY 5"/>
    <property type="match status" value="1"/>
</dbReference>
<evidence type="ECO:0000256" key="4">
    <source>
        <dbReference type="ARBA" id="ARBA00022989"/>
    </source>
</evidence>
<dbReference type="InterPro" id="IPR001734">
    <property type="entry name" value="Na/solute_symporter"/>
</dbReference>
<feature type="transmembrane region" description="Helical" evidence="7">
    <location>
        <begin position="742"/>
        <end position="761"/>
    </location>
</feature>
<feature type="transmembrane region" description="Helical" evidence="7">
    <location>
        <begin position="586"/>
        <end position="608"/>
    </location>
</feature>
<dbReference type="EMBL" id="JAATJU010012500">
    <property type="protein sequence ID" value="KAH0518189.1"/>
    <property type="molecule type" value="Genomic_DNA"/>
</dbReference>
<dbReference type="GO" id="GO:0005412">
    <property type="term" value="F:D-glucose:sodium symporter activity"/>
    <property type="evidence" value="ECO:0007669"/>
    <property type="project" value="TreeGrafter"/>
</dbReference>
<comment type="subcellular location">
    <subcellularLocation>
        <location evidence="1">Membrane</location>
        <topology evidence="1">Multi-pass membrane protein</topology>
    </subcellularLocation>
</comment>
<dbReference type="InterPro" id="IPR018212">
    <property type="entry name" value="Na/solute_symporter_CS"/>
</dbReference>
<feature type="transmembrane region" description="Helical" evidence="7">
    <location>
        <begin position="483"/>
        <end position="503"/>
    </location>
</feature>
<dbReference type="Proteomes" id="UP000710432">
    <property type="component" value="Unassembled WGS sequence"/>
</dbReference>
<evidence type="ECO:0000313" key="9">
    <source>
        <dbReference type="Proteomes" id="UP000710432"/>
    </source>
</evidence>
<dbReference type="PROSITE" id="PS50283">
    <property type="entry name" value="NA_SOLUT_SYMP_3"/>
    <property type="match status" value="1"/>
</dbReference>
<feature type="transmembrane region" description="Helical" evidence="7">
    <location>
        <begin position="101"/>
        <end position="119"/>
    </location>
</feature>
<feature type="transmembrane region" description="Helical" evidence="7">
    <location>
        <begin position="27"/>
        <end position="46"/>
    </location>
</feature>
<evidence type="ECO:0000256" key="7">
    <source>
        <dbReference type="SAM" id="Phobius"/>
    </source>
</evidence>
<feature type="transmembrane region" description="Helical" evidence="7">
    <location>
        <begin position="311"/>
        <end position="336"/>
    </location>
</feature>
<protein>
    <submittedName>
        <fullName evidence="8">Sodium/glucose cotransporter 4</fullName>
    </submittedName>
</protein>
<dbReference type="InterPro" id="IPR038377">
    <property type="entry name" value="Na/Glc_symporter_sf"/>
</dbReference>
<feature type="transmembrane region" description="Helical" evidence="7">
    <location>
        <begin position="557"/>
        <end position="579"/>
    </location>
</feature>
<keyword evidence="4 7" id="KW-1133">Transmembrane helix</keyword>
<dbReference type="AlphaFoldDB" id="A0A8J6GW91"/>
<evidence type="ECO:0000256" key="6">
    <source>
        <dbReference type="RuleBase" id="RU362091"/>
    </source>
</evidence>
<comment type="similarity">
    <text evidence="2 6">Belongs to the sodium:solute symporter (SSF) (TC 2.A.21) family.</text>
</comment>
<dbReference type="PROSITE" id="PS00456">
    <property type="entry name" value="NA_SOLUT_SYMP_1"/>
    <property type="match status" value="1"/>
</dbReference>